<dbReference type="PANTHER" id="PTHR11477:SF13">
    <property type="entry name" value="DEATH-INDUCER OBLITERATOR 1"/>
    <property type="match status" value="1"/>
</dbReference>
<evidence type="ECO:0000256" key="18">
    <source>
        <dbReference type="SAM" id="MobiDB-lite"/>
    </source>
</evidence>
<feature type="compositionally biased region" description="Basic and acidic residues" evidence="18">
    <location>
        <begin position="1111"/>
        <end position="1128"/>
    </location>
</feature>
<evidence type="ECO:0000256" key="3">
    <source>
        <dbReference type="ARBA" id="ARBA00022490"/>
    </source>
</evidence>
<feature type="domain" description="PHD-type" evidence="19">
    <location>
        <begin position="291"/>
        <end position="345"/>
    </location>
</feature>
<evidence type="ECO:0000259" key="20">
    <source>
        <dbReference type="PROSITE" id="PS51321"/>
    </source>
</evidence>
<keyword evidence="11" id="KW-0007">Acetylation</keyword>
<evidence type="ECO:0000313" key="21">
    <source>
        <dbReference type="EMBL" id="EHH65176.1"/>
    </source>
</evidence>
<dbReference type="InterPro" id="IPR011011">
    <property type="entry name" value="Znf_FYVE_PHD"/>
</dbReference>
<keyword evidence="10" id="KW-0832">Ubl conjugation</keyword>
<dbReference type="Gene3D" id="3.30.40.10">
    <property type="entry name" value="Zinc/RING finger domain, C3HC4 (zinc finger)"/>
    <property type="match status" value="1"/>
</dbReference>
<feature type="region of interest" description="Disordered" evidence="18">
    <location>
        <begin position="1368"/>
        <end position="1388"/>
    </location>
</feature>
<dbReference type="GO" id="GO:0008270">
    <property type="term" value="F:zinc ion binding"/>
    <property type="evidence" value="ECO:0007669"/>
    <property type="project" value="UniProtKB-KW"/>
</dbReference>
<feature type="domain" description="TFIIS central" evidence="20">
    <location>
        <begin position="649"/>
        <end position="717"/>
    </location>
</feature>
<evidence type="ECO:0000256" key="4">
    <source>
        <dbReference type="ARBA" id="ARBA00022499"/>
    </source>
</evidence>
<feature type="region of interest" description="Disordered" evidence="18">
    <location>
        <begin position="625"/>
        <end position="649"/>
    </location>
</feature>
<dbReference type="InterPro" id="IPR033082">
    <property type="entry name" value="DIDO1_PHD"/>
</dbReference>
<dbReference type="InterPro" id="IPR012921">
    <property type="entry name" value="SPOC_C"/>
</dbReference>
<feature type="compositionally biased region" description="Acidic residues" evidence="18">
    <location>
        <begin position="740"/>
        <end position="755"/>
    </location>
</feature>
<dbReference type="GO" id="GO:0005819">
    <property type="term" value="C:spindle"/>
    <property type="evidence" value="ECO:0007669"/>
    <property type="project" value="UniProtKB-SubCell"/>
</dbReference>
<evidence type="ECO:0000256" key="16">
    <source>
        <dbReference type="ARBA" id="ARBA00083537"/>
    </source>
</evidence>
<dbReference type="GO" id="GO:0097190">
    <property type="term" value="P:apoptotic signaling pathway"/>
    <property type="evidence" value="ECO:0007669"/>
    <property type="project" value="InterPro"/>
</dbReference>
<keyword evidence="8 17" id="KW-0863">Zinc-finger</keyword>
<dbReference type="InterPro" id="IPR019787">
    <property type="entry name" value="Znf_PHD-finger"/>
</dbReference>
<keyword evidence="13" id="KW-0539">Nucleus</keyword>
<dbReference type="Gene3D" id="1.10.472.30">
    <property type="entry name" value="Transcription elongation factor S-II, central domain"/>
    <property type="match status" value="1"/>
</dbReference>
<feature type="compositionally biased region" description="Low complexity" evidence="18">
    <location>
        <begin position="590"/>
        <end position="605"/>
    </location>
</feature>
<evidence type="ECO:0000256" key="11">
    <source>
        <dbReference type="ARBA" id="ARBA00022990"/>
    </source>
</evidence>
<feature type="compositionally biased region" description="Basic and acidic residues" evidence="18">
    <location>
        <begin position="721"/>
        <end position="731"/>
    </location>
</feature>
<proteinExistence type="predicted"/>
<feature type="compositionally biased region" description="Basic and acidic residues" evidence="18">
    <location>
        <begin position="253"/>
        <end position="269"/>
    </location>
</feature>
<feature type="region of interest" description="Disordered" evidence="18">
    <location>
        <begin position="1289"/>
        <end position="1344"/>
    </location>
</feature>
<feature type="region of interest" description="Disordered" evidence="18">
    <location>
        <begin position="1"/>
        <end position="283"/>
    </location>
</feature>
<evidence type="ECO:0000256" key="17">
    <source>
        <dbReference type="PROSITE-ProRule" id="PRU00146"/>
    </source>
</evidence>
<keyword evidence="7" id="KW-0479">Metal-binding</keyword>
<keyword evidence="4" id="KW-1017">Isopeptide bond</keyword>
<evidence type="ECO:0000256" key="15">
    <source>
        <dbReference type="ARBA" id="ARBA00070872"/>
    </source>
</evidence>
<dbReference type="PROSITE" id="PS51321">
    <property type="entry name" value="TFIIS_CENTRAL"/>
    <property type="match status" value="1"/>
</dbReference>
<comment type="subcellular location">
    <subcellularLocation>
        <location evidence="1">Cytoplasm</location>
        <location evidence="1">Cytoskeleton</location>
        <location evidence="1">Spindle</location>
    </subcellularLocation>
</comment>
<evidence type="ECO:0000256" key="9">
    <source>
        <dbReference type="ARBA" id="ARBA00022833"/>
    </source>
</evidence>
<accession>G7PFI9</accession>
<comment type="subunit">
    <text evidence="14">Interacts specifically (via PHD-type zinc finger) with histone H3 that is trimethylated at 'Lys-4' (H3K4me3), histone phosphorylation at 'Thr-3' or 'Thr-6' disrupts this binding and promotes translocation of DIDO1 from chromatin to the mitotic spindle during mitosis.</text>
</comment>
<evidence type="ECO:0000256" key="7">
    <source>
        <dbReference type="ARBA" id="ARBA00022723"/>
    </source>
</evidence>
<feature type="compositionally biased region" description="Basic and acidic residues" evidence="18">
    <location>
        <begin position="195"/>
        <end position="204"/>
    </location>
</feature>
<keyword evidence="9" id="KW-0862">Zinc</keyword>
<keyword evidence="3" id="KW-0963">Cytoplasm</keyword>
<dbReference type="SMART" id="SM00249">
    <property type="entry name" value="PHD"/>
    <property type="match status" value="1"/>
</dbReference>
<feature type="compositionally biased region" description="Basic and acidic residues" evidence="18">
    <location>
        <begin position="1984"/>
        <end position="2016"/>
    </location>
</feature>
<feature type="region of interest" description="Disordered" evidence="18">
    <location>
        <begin position="721"/>
        <end position="765"/>
    </location>
</feature>
<keyword evidence="12" id="KW-0206">Cytoskeleton</keyword>
<organism>
    <name type="scientific">Macaca fascicularis</name>
    <name type="common">Crab-eating macaque</name>
    <name type="synonym">Cynomolgus monkey</name>
    <dbReference type="NCBI Taxonomy" id="9541"/>
    <lineage>
        <taxon>Eukaryota</taxon>
        <taxon>Metazoa</taxon>
        <taxon>Chordata</taxon>
        <taxon>Craniata</taxon>
        <taxon>Vertebrata</taxon>
        <taxon>Euteleostomi</taxon>
        <taxon>Mammalia</taxon>
        <taxon>Eutheria</taxon>
        <taxon>Euarchontoglires</taxon>
        <taxon>Primates</taxon>
        <taxon>Haplorrhini</taxon>
        <taxon>Catarrhini</taxon>
        <taxon>Cercopithecidae</taxon>
        <taxon>Cercopithecinae</taxon>
        <taxon>Macaca</taxon>
    </lineage>
</organism>
<evidence type="ECO:0000256" key="10">
    <source>
        <dbReference type="ARBA" id="ARBA00022843"/>
    </source>
</evidence>
<feature type="region of interest" description="Disordered" evidence="18">
    <location>
        <begin position="1106"/>
        <end position="1133"/>
    </location>
</feature>
<feature type="compositionally biased region" description="Polar residues" evidence="18">
    <location>
        <begin position="134"/>
        <end position="153"/>
    </location>
</feature>
<feature type="region of interest" description="Disordered" evidence="18">
    <location>
        <begin position="512"/>
        <end position="549"/>
    </location>
</feature>
<dbReference type="PANTHER" id="PTHR11477">
    <property type="entry name" value="TRANSCRIPTION FACTOR S-II ZINC FINGER DOMAIN-CONTAINING PROTEIN"/>
    <property type="match status" value="1"/>
</dbReference>
<dbReference type="InterPro" id="IPR003618">
    <property type="entry name" value="TFIIS_cen_dom"/>
</dbReference>
<dbReference type="FunFam" id="1.10.472.30:FF:000002">
    <property type="entry name" value="Death-inducer obliterator 1"/>
    <property type="match status" value="1"/>
</dbReference>
<feature type="region of interest" description="Disordered" evidence="18">
    <location>
        <begin position="350"/>
        <end position="369"/>
    </location>
</feature>
<feature type="compositionally biased region" description="Basic and acidic residues" evidence="18">
    <location>
        <begin position="23"/>
        <end position="48"/>
    </location>
</feature>
<evidence type="ECO:0000256" key="5">
    <source>
        <dbReference type="ARBA" id="ARBA00022553"/>
    </source>
</evidence>
<feature type="region of interest" description="Disordered" evidence="18">
    <location>
        <begin position="1240"/>
        <end position="1276"/>
    </location>
</feature>
<dbReference type="InterPro" id="IPR019786">
    <property type="entry name" value="Zinc_finger_PHD-type_CS"/>
</dbReference>
<reference evidence="21" key="1">
    <citation type="journal article" date="2011" name="Nat. Biotechnol.">
        <title>Genome sequencing and comparison of two nonhuman primate animal models, the cynomolgus and Chinese rhesus macaques.</title>
        <authorList>
            <person name="Yan G."/>
            <person name="Zhang G."/>
            <person name="Fang X."/>
            <person name="Zhang Y."/>
            <person name="Li C."/>
            <person name="Ling F."/>
            <person name="Cooper D.N."/>
            <person name="Li Q."/>
            <person name="Li Y."/>
            <person name="van Gool A.J."/>
            <person name="Du H."/>
            <person name="Chen J."/>
            <person name="Chen R."/>
            <person name="Zhang P."/>
            <person name="Huang Z."/>
            <person name="Thompson J.R."/>
            <person name="Meng Y."/>
            <person name="Bai Y."/>
            <person name="Wang J."/>
            <person name="Zhuo M."/>
            <person name="Wang T."/>
            <person name="Huang Y."/>
            <person name="Wei L."/>
            <person name="Li J."/>
            <person name="Wang Z."/>
            <person name="Hu H."/>
            <person name="Yang P."/>
            <person name="Le L."/>
            <person name="Stenson P.D."/>
            <person name="Li B."/>
            <person name="Liu X."/>
            <person name="Ball E.V."/>
            <person name="An N."/>
            <person name="Huang Q."/>
            <person name="Zhang Y."/>
            <person name="Fan W."/>
            <person name="Zhang X."/>
            <person name="Li Y."/>
            <person name="Wang W."/>
            <person name="Katze M.G."/>
            <person name="Su B."/>
            <person name="Nielsen R."/>
            <person name="Yang H."/>
            <person name="Wang J."/>
            <person name="Wang X."/>
            <person name="Wang J."/>
        </authorList>
    </citation>
    <scope>NUCLEOTIDE SEQUENCE [LARGE SCALE GENOMIC DNA]</scope>
    <source>
        <strain evidence="21">CE-4</strain>
    </source>
</reference>
<evidence type="ECO:0000256" key="8">
    <source>
        <dbReference type="ARBA" id="ARBA00022771"/>
    </source>
</evidence>
<name>G7PFI9_MACFA</name>
<feature type="region of interest" description="Disordered" evidence="18">
    <location>
        <begin position="561"/>
        <end position="605"/>
    </location>
</feature>
<feature type="compositionally biased region" description="Basic and acidic residues" evidence="18">
    <location>
        <begin position="512"/>
        <end position="523"/>
    </location>
</feature>
<dbReference type="SUPFAM" id="SSF46942">
    <property type="entry name" value="Elongation factor TFIIS domain 2"/>
    <property type="match status" value="1"/>
</dbReference>
<evidence type="ECO:0000256" key="12">
    <source>
        <dbReference type="ARBA" id="ARBA00023212"/>
    </source>
</evidence>
<dbReference type="SMART" id="SM00510">
    <property type="entry name" value="TFS2M"/>
    <property type="match status" value="1"/>
</dbReference>
<evidence type="ECO:0000256" key="2">
    <source>
        <dbReference type="ARBA" id="ARBA00022481"/>
    </source>
</evidence>
<keyword evidence="2" id="KW-0488">Methylation</keyword>
<feature type="compositionally biased region" description="Low complexity" evidence="18">
    <location>
        <begin position="524"/>
        <end position="533"/>
    </location>
</feature>
<dbReference type="InterPro" id="IPR013083">
    <property type="entry name" value="Znf_RING/FYVE/PHD"/>
</dbReference>
<dbReference type="GO" id="GO:0005634">
    <property type="term" value="C:nucleus"/>
    <property type="evidence" value="ECO:0007669"/>
    <property type="project" value="TreeGrafter"/>
</dbReference>
<dbReference type="PROSITE" id="PS50016">
    <property type="entry name" value="ZF_PHD_2"/>
    <property type="match status" value="1"/>
</dbReference>
<sequence>MNVELSSVKPEIRKNIQQGHPSCMDDKGDPSNEEAPKAIKPTSKEFRKTWGFRRTTIAKREGAGDAEADPLEPPPPQQQLGLSLRRSGRQPKRTERVEQFLTIARRRGRRSAPVSLEDSGEPTSCPATDAETASEGSVESASETRSGTQSASTPVKERPASSEKVKGGDDHDDTSDSDSDGLTLKELQNRLRRKREQEPTERPLKGIQSRLRKKRREEGPAETVGSEASDSVEGVLPSKQEPENDQGTASQAGKDDRESKLEGKAAQDVKEEEPGDSGRSKPECEGYDPNALYCICRQPHNNRFMICCDRCEEWFHGDCVGISEARGRLLERNGEDYICPNCTILQVQDETNSETTDQQEAKLRPGDADGTDCTSIGTIEQKSSEDQGIKGRIEKAANPSGKKKLKIFQPVIETPGASKCIGPGCCQVAQPDSVYCSNDCILKHAAATMKFLSSGKEQKPKPKEKMKMKPEKPSLPKCGVQDLLELWIYSDSLKMNAQESLLGIIGVTECRATKEDRRSEEKAAATAASKKTAPPGSAVGKQPAPRNLVPKKSSFANVAAATPAIKKPPSGFKGTIPKRPWLSATPSSGASVARQAGPAPAAASKKFPGSAALVGAVRKPVVPSVPTASPAPGRLGAMSAAPSQPNSQIRQNIRRSLKEILWKRVNDSDDLIMTENEVGKIALHIEKEMFNLFQVTDNRYKSKYRSIMFNLKDPKNQVMESRTKLHNESKKTAPRQEAIPDLEDSPPVSDSEEQQESARAVPEKSTAPLLDVFSCMLKDTTSQHRAHLFDLNCKICTGQVPSAEDEPAPKKQKLSASVKKEDLKSKPDSSAPDPAPDPADEVMPEALPEVASEPGLESASHPNADRTYFPGPLGDGHPEPSPLEDLSPCPASCGSGLVTTVTVSGRDPRTAPSSSCTAVASAAARPDSTHVVEARQDVPKPVLTSVMVPKSILAKPSSSPDPRYLSVPPSPNISTSESRSPPEGDTTLFLSRLSTIWKGFINMQSVAKFVTKAYPVSGCFDYLSEELCLIRFHPATEEEEVAYISLYSYFSSRGRFGVVANNNRHVKDLYLIPLSAQDPVPSKLLPFEGPERTLVEVLGDACEELWPAPRDQGEEKPGPPGGEDREADLSGTCEDPLGVVGSADVWSGKAIIANFTTVHTRKVDLSKLCNSLFSKKIAIVKLPEPPVLKVLSSLKPAATSPATAATTAAAASTAASSAASSASKTASPLEHILQTLFGKKKSFDPSVREPPGSTAGLPQEPKTTAEDGVPAPPLLDPIVQQFGQFSKDKALEEEEDDRPYDPEEEYDPERAFDTQLVERGRRHEVERAPEAAPAEREEVAYDPEDETILEEAKVTVDDLPNRMCADVRRNSVDRPAEPVAGAATPSLVEQQKMLEELNKQIEEQKRQLEEQEEALRQQRAAVGVSMAHFSVSDALMSPPPKSSLPKAELFQQEQQPADKPTSLPPASQASNHRDPRQARRLAAETGDGEGEPLSRLSARGAQGALPERDACRGSLVGQAPVPVLEEKEPASSPWASGEKPPAGSEQDDWKAEPGEGTRPAMAGDSSARPARRVLLPTPPCGALQPSFPLQHDGERDPFTSLGFASQDKALGSAQYEDPRNLLSAGRSSSPAVETEGDREPQARPGEGTTPLPTPGQKVGGAQPQFQGQREPGPHALGMSGLHGPNFPGPRGPAPPFPEESIASNDGPRGPPPARFGAQKGPIPSLFSGQHGPPPYGDSRGPSPSYLGGPRGVAPSQFEERKDPHGEKREFQDAPYNEVSGTPAQFEGTEQAPFLGGRGGAPFQFGGQRRPLLSQLKGPRGGPPPSQFGGQRGPPPGHFVGPRGPHPSQFEATRGPHPNQFEGPRGQVPNFMPGPRGIQPQQFEDQRVHSPPRFTNQRAPAPLQFGGLRGSAPFSEKNEQTPSRFHFQGQAPQVMKPGPRPLLELPSHPPQHRKDRWEEAGPPSALSSGAPGQGPEADGQWASPDFREGKGHEYRNQTFEGRQRERFDAGPKEKPLEEPDAQGRASEDRRRERERGRNWSRERDWDRAREWDRHRDKDSSRDWDRNRERSANRDREREADRGKEWDRSRERSRNRERERDRRRDRDRSRSRERDRDKARDRERGRDRKDRSKSKESARDPKPEASRASDAAGTASQA</sequence>
<evidence type="ECO:0000259" key="19">
    <source>
        <dbReference type="PROSITE" id="PS50016"/>
    </source>
</evidence>
<keyword evidence="6" id="KW-0053">Apoptosis</keyword>
<dbReference type="InterPro" id="IPR001965">
    <property type="entry name" value="Znf_PHD"/>
</dbReference>
<feature type="compositionally biased region" description="Acidic residues" evidence="18">
    <location>
        <begin position="170"/>
        <end position="179"/>
    </location>
</feature>
<evidence type="ECO:0000256" key="6">
    <source>
        <dbReference type="ARBA" id="ARBA00022703"/>
    </source>
</evidence>
<keyword evidence="5" id="KW-0597">Phosphoprotein</keyword>
<dbReference type="Proteomes" id="UP000009130">
    <property type="component" value="Chromosome 10"/>
</dbReference>
<feature type="compositionally biased region" description="Basic and acidic residues" evidence="18">
    <location>
        <begin position="1308"/>
        <end position="1339"/>
    </location>
</feature>
<feature type="compositionally biased region" description="Basic and acidic residues" evidence="18">
    <location>
        <begin position="818"/>
        <end position="827"/>
    </location>
</feature>
<feature type="compositionally biased region" description="Basic and acidic residues" evidence="18">
    <location>
        <begin position="2024"/>
        <end position="2145"/>
    </location>
</feature>
<dbReference type="EMBL" id="CM001285">
    <property type="protein sequence ID" value="EHH65176.1"/>
    <property type="molecule type" value="Genomic_DNA"/>
</dbReference>
<dbReference type="InterPro" id="IPR036575">
    <property type="entry name" value="TFIIS_cen_dom_sf"/>
</dbReference>
<feature type="compositionally biased region" description="Basic and acidic residues" evidence="18">
    <location>
        <begin position="1757"/>
        <end position="1771"/>
    </location>
</feature>
<feature type="region of interest" description="Disordered" evidence="18">
    <location>
        <begin position="800"/>
        <end position="888"/>
    </location>
</feature>
<feature type="compositionally biased region" description="Pro residues" evidence="18">
    <location>
        <begin position="1686"/>
        <end position="1697"/>
    </location>
</feature>
<feature type="compositionally biased region" description="Acidic residues" evidence="18">
    <location>
        <begin position="1291"/>
        <end position="1307"/>
    </location>
</feature>
<evidence type="ECO:0000256" key="13">
    <source>
        <dbReference type="ARBA" id="ARBA00023242"/>
    </source>
</evidence>
<dbReference type="GO" id="GO:0006351">
    <property type="term" value="P:DNA-templated transcription"/>
    <property type="evidence" value="ECO:0007669"/>
    <property type="project" value="InterPro"/>
</dbReference>
<dbReference type="FunFam" id="3.30.40.10:FF:000225">
    <property type="entry name" value="Death-inducer obliterator 1"/>
    <property type="match status" value="1"/>
</dbReference>
<feature type="compositionally biased region" description="Low complexity" evidence="18">
    <location>
        <begin position="1800"/>
        <end position="1809"/>
    </location>
</feature>
<dbReference type="CDD" id="cd15639">
    <property type="entry name" value="PHD_DIDO1_like"/>
    <property type="match status" value="1"/>
</dbReference>
<feature type="region of interest" description="Disordered" evidence="18">
    <location>
        <begin position="1432"/>
        <end position="2156"/>
    </location>
</feature>
<feature type="region of interest" description="Disordered" evidence="18">
    <location>
        <begin position="954"/>
        <end position="985"/>
    </location>
</feature>
<evidence type="ECO:0000256" key="1">
    <source>
        <dbReference type="ARBA" id="ARBA00004186"/>
    </source>
</evidence>
<gene>
    <name evidence="21" type="ORF">EGM_01886</name>
</gene>
<feature type="compositionally biased region" description="Basic and acidic residues" evidence="18">
    <location>
        <begin position="155"/>
        <end position="169"/>
    </location>
</feature>
<dbReference type="Pfam" id="PF00628">
    <property type="entry name" value="PHD"/>
    <property type="match status" value="1"/>
</dbReference>
<dbReference type="Pfam" id="PF07500">
    <property type="entry name" value="TFIIS_M"/>
    <property type="match status" value="1"/>
</dbReference>
<feature type="compositionally biased region" description="Basic and acidic residues" evidence="18">
    <location>
        <begin position="456"/>
        <end position="474"/>
    </location>
</feature>
<feature type="region of interest" description="Disordered" evidence="18">
    <location>
        <begin position="454"/>
        <end position="474"/>
    </location>
</feature>
<dbReference type="Pfam" id="PF07744">
    <property type="entry name" value="SPOC"/>
    <property type="match status" value="1"/>
</dbReference>
<protein>
    <recommendedName>
        <fullName evidence="15">Death-inducer obliterator 1</fullName>
    </recommendedName>
    <alternativeName>
        <fullName evidence="16">Death-associated transcription factor 1</fullName>
    </alternativeName>
</protein>
<evidence type="ECO:0000256" key="14">
    <source>
        <dbReference type="ARBA" id="ARBA00065323"/>
    </source>
</evidence>
<dbReference type="PROSITE" id="PS01359">
    <property type="entry name" value="ZF_PHD_1"/>
    <property type="match status" value="1"/>
</dbReference>
<dbReference type="SUPFAM" id="SSF57903">
    <property type="entry name" value="FYVE/PHD zinc finger"/>
    <property type="match status" value="1"/>
</dbReference>